<dbReference type="OrthoDB" id="8821109at2"/>
<reference evidence="2" key="1">
    <citation type="submission" date="2016-10" db="EMBL/GenBank/DDBJ databases">
        <authorList>
            <person name="Varghese N."/>
            <person name="Submissions S."/>
        </authorList>
    </citation>
    <scope>NUCLEOTIDE SEQUENCE [LARGE SCALE GENOMIC DNA]</scope>
    <source>
        <strain evidence="2">DSM 27981</strain>
    </source>
</reference>
<dbReference type="EMBL" id="FONX01000001">
    <property type="protein sequence ID" value="SFE36546.1"/>
    <property type="molecule type" value="Genomic_DNA"/>
</dbReference>
<protein>
    <submittedName>
        <fullName evidence="1">Uncharacterized protein</fullName>
    </submittedName>
</protein>
<dbReference type="Proteomes" id="UP000199119">
    <property type="component" value="Unassembled WGS sequence"/>
</dbReference>
<proteinExistence type="predicted"/>
<keyword evidence="2" id="KW-1185">Reference proteome</keyword>
<gene>
    <name evidence="1" type="ORF">SAMN04489711_101412</name>
</gene>
<evidence type="ECO:0000313" key="2">
    <source>
        <dbReference type="Proteomes" id="UP000199119"/>
    </source>
</evidence>
<accession>A0A1I1ZY56</accession>
<name>A0A1I1ZY56_9BURK</name>
<evidence type="ECO:0000313" key="1">
    <source>
        <dbReference type="EMBL" id="SFE36546.1"/>
    </source>
</evidence>
<organism evidence="1 2">
    <name type="scientific">Paracidovorax wautersii</name>
    <dbReference type="NCBI Taxonomy" id="1177982"/>
    <lineage>
        <taxon>Bacteria</taxon>
        <taxon>Pseudomonadati</taxon>
        <taxon>Pseudomonadota</taxon>
        <taxon>Betaproteobacteria</taxon>
        <taxon>Burkholderiales</taxon>
        <taxon>Comamonadaceae</taxon>
        <taxon>Paracidovorax</taxon>
    </lineage>
</organism>
<sequence length="120" mass="13152">MIDLSTAAVMHRMPQTALWPLQRGDAGRELMVLPLRLPMADPLTYRRALHAILGDRLAGYCIAIDTARRWVRVDLNLRRGDLAQCMRLLATGLRSAEFGRVARHASPARPADGVAAGTAP</sequence>
<dbReference type="RefSeq" id="WP_092937076.1">
    <property type="nucleotide sequence ID" value="NZ_FONX01000001.1"/>
</dbReference>
<dbReference type="AlphaFoldDB" id="A0A1I1ZY56"/>